<keyword evidence="3" id="KW-1185">Reference proteome</keyword>
<evidence type="ECO:0000256" key="1">
    <source>
        <dbReference type="SAM" id="MobiDB-lite"/>
    </source>
</evidence>
<gene>
    <name evidence="2" type="ORF">Sjap_022027</name>
</gene>
<proteinExistence type="predicted"/>
<feature type="region of interest" description="Disordered" evidence="1">
    <location>
        <begin position="1"/>
        <end position="37"/>
    </location>
</feature>
<evidence type="ECO:0000313" key="2">
    <source>
        <dbReference type="EMBL" id="KAK9096530.1"/>
    </source>
</evidence>
<comment type="caution">
    <text evidence="2">The sequence shown here is derived from an EMBL/GenBank/DDBJ whole genome shotgun (WGS) entry which is preliminary data.</text>
</comment>
<dbReference type="Proteomes" id="UP001417504">
    <property type="component" value="Unassembled WGS sequence"/>
</dbReference>
<accession>A0AAP0EQP9</accession>
<name>A0AAP0EQP9_9MAGN</name>
<dbReference type="AlphaFoldDB" id="A0AAP0EQP9"/>
<organism evidence="2 3">
    <name type="scientific">Stephania japonica</name>
    <dbReference type="NCBI Taxonomy" id="461633"/>
    <lineage>
        <taxon>Eukaryota</taxon>
        <taxon>Viridiplantae</taxon>
        <taxon>Streptophyta</taxon>
        <taxon>Embryophyta</taxon>
        <taxon>Tracheophyta</taxon>
        <taxon>Spermatophyta</taxon>
        <taxon>Magnoliopsida</taxon>
        <taxon>Ranunculales</taxon>
        <taxon>Menispermaceae</taxon>
        <taxon>Menispermoideae</taxon>
        <taxon>Cissampelideae</taxon>
        <taxon>Stephania</taxon>
    </lineage>
</organism>
<dbReference type="EMBL" id="JBBNAE010000009">
    <property type="protein sequence ID" value="KAK9096530.1"/>
    <property type="molecule type" value="Genomic_DNA"/>
</dbReference>
<sequence>MNTSTNLHKRRLLDSKGSDASSNLLGGGKSYHNDDINVSPASQPVCLRISNHGPSPPNLYHGVPDLGLPGPIKPTQEYKPGAAEQPLYSTGMGEQLFPHSAPGRPSDWLARDQSDGGDVGTVTALVGSAG</sequence>
<protein>
    <submittedName>
        <fullName evidence="2">Uncharacterized protein</fullName>
    </submittedName>
</protein>
<reference evidence="2 3" key="1">
    <citation type="submission" date="2024-01" db="EMBL/GenBank/DDBJ databases">
        <title>Genome assemblies of Stephania.</title>
        <authorList>
            <person name="Yang L."/>
        </authorList>
    </citation>
    <scope>NUCLEOTIDE SEQUENCE [LARGE SCALE GENOMIC DNA]</scope>
    <source>
        <strain evidence="2">QJT</strain>
        <tissue evidence="2">Leaf</tissue>
    </source>
</reference>
<evidence type="ECO:0000313" key="3">
    <source>
        <dbReference type="Proteomes" id="UP001417504"/>
    </source>
</evidence>
<feature type="region of interest" description="Disordered" evidence="1">
    <location>
        <begin position="57"/>
        <end position="120"/>
    </location>
</feature>